<gene>
    <name evidence="3" type="ORF">AB8O55_18925</name>
</gene>
<dbReference type="EMBL" id="JBGEHV010000037">
    <property type="protein sequence ID" value="MEY8041483.1"/>
    <property type="molecule type" value="Genomic_DNA"/>
</dbReference>
<evidence type="ECO:0000313" key="3">
    <source>
        <dbReference type="EMBL" id="MEY8041483.1"/>
    </source>
</evidence>
<evidence type="ECO:0000259" key="1">
    <source>
        <dbReference type="Pfam" id="PF07398"/>
    </source>
</evidence>
<dbReference type="RefSeq" id="WP_345357155.1">
    <property type="nucleotide sequence ID" value="NZ_BAABII010000003.1"/>
</dbReference>
<accession>A0ABV4CLX4</accession>
<feature type="domain" description="MDMPI C-terminal" evidence="1">
    <location>
        <begin position="142"/>
        <end position="234"/>
    </location>
</feature>
<dbReference type="InterPro" id="IPR010872">
    <property type="entry name" value="MDMPI_C-term_domain"/>
</dbReference>
<dbReference type="NCBIfam" id="TIGR03083">
    <property type="entry name" value="maleylpyruvate isomerase family mycothiol-dependent enzyme"/>
    <property type="match status" value="1"/>
</dbReference>
<feature type="domain" description="Mycothiol-dependent maleylpyruvate isomerase metal-binding" evidence="2">
    <location>
        <begin position="9"/>
        <end position="127"/>
    </location>
</feature>
<dbReference type="Pfam" id="PF11716">
    <property type="entry name" value="MDMPI_N"/>
    <property type="match status" value="1"/>
</dbReference>
<dbReference type="Proteomes" id="UP001564626">
    <property type="component" value="Unassembled WGS sequence"/>
</dbReference>
<evidence type="ECO:0000313" key="4">
    <source>
        <dbReference type="Proteomes" id="UP001564626"/>
    </source>
</evidence>
<sequence length="240" mass="25363">MASEFHLNAVREQAAALRTAAVAAGPDAAVPTCPGWDVRKLVRHLGRVYAMAGLALELDPAAERPSPPRPPEDFDEALTWQDERLRHLVEALSTAAGDPVWAFFPDGSATSWARRMAHETAVHRLDVEAARTSAPELIFTPDLAADGIDEMLALLLPLGDWSAGTGSGRVVYHAADAGRTWSVAYQPGLRPTVGEVTDAALDVDATVAGTADALYRQVWGRPSGAVITGDRALAGLAAGR</sequence>
<reference evidence="3 4" key="1">
    <citation type="submission" date="2024-08" db="EMBL/GenBank/DDBJ databases">
        <title>Genome mining of Saccharopolyspora cebuensis PGLac3 from Nigerian medicinal plant.</title>
        <authorList>
            <person name="Ezeobiora C.E."/>
            <person name="Igbokwe N.H."/>
            <person name="Amin D.H."/>
            <person name="Mendie U.E."/>
        </authorList>
    </citation>
    <scope>NUCLEOTIDE SEQUENCE [LARGE SCALE GENOMIC DNA]</scope>
    <source>
        <strain evidence="3 4">PGLac3</strain>
    </source>
</reference>
<dbReference type="PANTHER" id="PTHR40758:SF1">
    <property type="entry name" value="CONSERVED PROTEIN"/>
    <property type="match status" value="1"/>
</dbReference>
<evidence type="ECO:0000259" key="2">
    <source>
        <dbReference type="Pfam" id="PF11716"/>
    </source>
</evidence>
<dbReference type="InterPro" id="IPR034660">
    <property type="entry name" value="DinB/YfiT-like"/>
</dbReference>
<proteinExistence type="predicted"/>
<dbReference type="InterPro" id="IPR017517">
    <property type="entry name" value="Maleyloyr_isom"/>
</dbReference>
<dbReference type="InterPro" id="IPR024344">
    <property type="entry name" value="MDMPI_metal-binding"/>
</dbReference>
<name>A0ABV4CLX4_9PSEU</name>
<dbReference type="GO" id="GO:0016853">
    <property type="term" value="F:isomerase activity"/>
    <property type="evidence" value="ECO:0007669"/>
    <property type="project" value="UniProtKB-KW"/>
</dbReference>
<dbReference type="PANTHER" id="PTHR40758">
    <property type="entry name" value="CONSERVED PROTEIN"/>
    <property type="match status" value="1"/>
</dbReference>
<dbReference type="Pfam" id="PF07398">
    <property type="entry name" value="MDMPI_C"/>
    <property type="match status" value="1"/>
</dbReference>
<dbReference type="SUPFAM" id="SSF109854">
    <property type="entry name" value="DinB/YfiT-like putative metalloenzymes"/>
    <property type="match status" value="1"/>
</dbReference>
<keyword evidence="4" id="KW-1185">Reference proteome</keyword>
<keyword evidence="3" id="KW-0413">Isomerase</keyword>
<protein>
    <submittedName>
        <fullName evidence="3">Maleylpyruvate isomerase family mycothiol-dependent enzyme</fullName>
    </submittedName>
</protein>
<comment type="caution">
    <text evidence="3">The sequence shown here is derived from an EMBL/GenBank/DDBJ whole genome shotgun (WGS) entry which is preliminary data.</text>
</comment>
<organism evidence="3 4">
    <name type="scientific">Saccharopolyspora cebuensis</name>
    <dbReference type="NCBI Taxonomy" id="418759"/>
    <lineage>
        <taxon>Bacteria</taxon>
        <taxon>Bacillati</taxon>
        <taxon>Actinomycetota</taxon>
        <taxon>Actinomycetes</taxon>
        <taxon>Pseudonocardiales</taxon>
        <taxon>Pseudonocardiaceae</taxon>
        <taxon>Saccharopolyspora</taxon>
    </lineage>
</organism>